<comment type="caution">
    <text evidence="2">The sequence shown here is derived from an EMBL/GenBank/DDBJ whole genome shotgun (WGS) entry which is preliminary data.</text>
</comment>
<organism evidence="2 3">
    <name type="scientific">Actinoplanes lutulentus</name>
    <dbReference type="NCBI Taxonomy" id="1287878"/>
    <lineage>
        <taxon>Bacteria</taxon>
        <taxon>Bacillati</taxon>
        <taxon>Actinomycetota</taxon>
        <taxon>Actinomycetes</taxon>
        <taxon>Micromonosporales</taxon>
        <taxon>Micromonosporaceae</taxon>
        <taxon>Actinoplanes</taxon>
    </lineage>
</organism>
<evidence type="ECO:0000313" key="3">
    <source>
        <dbReference type="Proteomes" id="UP000249341"/>
    </source>
</evidence>
<keyword evidence="1" id="KW-0812">Transmembrane</keyword>
<evidence type="ECO:0008006" key="4">
    <source>
        <dbReference type="Google" id="ProtNLM"/>
    </source>
</evidence>
<dbReference type="Gene3D" id="3.30.420.40">
    <property type="match status" value="2"/>
</dbReference>
<name>A0A327YX69_9ACTN</name>
<feature type="transmembrane region" description="Helical" evidence="1">
    <location>
        <begin position="389"/>
        <end position="415"/>
    </location>
</feature>
<feature type="transmembrane region" description="Helical" evidence="1">
    <location>
        <begin position="528"/>
        <end position="551"/>
    </location>
</feature>
<feature type="transmembrane region" description="Helical" evidence="1">
    <location>
        <begin position="502"/>
        <end position="522"/>
    </location>
</feature>
<reference evidence="2 3" key="1">
    <citation type="submission" date="2018-06" db="EMBL/GenBank/DDBJ databases">
        <title>Genomic Encyclopedia of Type Strains, Phase III (KMG-III): the genomes of soil and plant-associated and newly described type strains.</title>
        <authorList>
            <person name="Whitman W."/>
        </authorList>
    </citation>
    <scope>NUCLEOTIDE SEQUENCE [LARGE SCALE GENOMIC DNA]</scope>
    <source>
        <strain evidence="2 3">CGMCC 4.7090</strain>
    </source>
</reference>
<dbReference type="EMBL" id="QLMJ01000033">
    <property type="protein sequence ID" value="RAK25486.1"/>
    <property type="molecule type" value="Genomic_DNA"/>
</dbReference>
<evidence type="ECO:0000256" key="1">
    <source>
        <dbReference type="SAM" id="Phobius"/>
    </source>
</evidence>
<dbReference type="SUPFAM" id="SSF53067">
    <property type="entry name" value="Actin-like ATPase domain"/>
    <property type="match status" value="1"/>
</dbReference>
<gene>
    <name evidence="2" type="ORF">B0I29_13325</name>
</gene>
<feature type="transmembrane region" description="Helical" evidence="1">
    <location>
        <begin position="461"/>
        <end position="481"/>
    </location>
</feature>
<evidence type="ECO:0000313" key="2">
    <source>
        <dbReference type="EMBL" id="RAK25486.1"/>
    </source>
</evidence>
<keyword evidence="1" id="KW-1133">Transmembrane helix</keyword>
<feature type="transmembrane region" description="Helical" evidence="1">
    <location>
        <begin position="558"/>
        <end position="577"/>
    </location>
</feature>
<proteinExistence type="predicted"/>
<sequence>MPANDLHLAVDCAAWQITAASETAGRFQPVLFDGHSGLPNGVYTDPGTGALITGAAGLAAGMADPERYQPDPLGMLYASAHDDGTPDPIAAVSAVLAHVANVACSQAGIPITTLTIVDPRTWGHRARHRLSQAATSAGLPAPNIVSTAAAATAFAGGAGPFVLVGTAAPDLTILDLSDGSQQLAKARICDTTAPAIDEALVQIAVPDGSIDRDWRMAREVQQVRAILAVQPRAPLLLPEPHPPAAITRTDASAAAQPHLAQVDDHIKQLLADGDIDIADITSVILVDDDPIISDLEIALGATSLPAPIRLRDPHAVSYGALRLVRPSSDQYGETAATVRLPRVRLTLASLARVAVLAACSVTLLFQTIATADPYTWGIDIIAVLWPEENLALAAALAVLTGWAAAQLAPTTWVMSSGADDQTTTGLLLRRGFFGAAVLGLVVSGLWGLGTGVAVGFIDDTFVTAALIGAAPIAACAALIALAAPRIPVQQIQGWLHRINPPVTFIAVGAAGVCLQRFAYGTVFYPDMIWLRGTAQFLGAILLGVATGCLATRQSGLRLFAAAILGLGYMLIANYTTVPYLTSAFLVLIAWWALGAAATTITGSTPRAATWFNRWSNPLSSTRGAPS</sequence>
<dbReference type="InterPro" id="IPR043129">
    <property type="entry name" value="ATPase_NBD"/>
</dbReference>
<feature type="transmembrane region" description="Helical" evidence="1">
    <location>
        <begin position="427"/>
        <end position="449"/>
    </location>
</feature>
<dbReference type="Proteomes" id="UP000249341">
    <property type="component" value="Unassembled WGS sequence"/>
</dbReference>
<keyword evidence="1" id="KW-0472">Membrane</keyword>
<protein>
    <recommendedName>
        <fullName evidence="4">Hsp70 protein</fullName>
    </recommendedName>
</protein>
<feature type="transmembrane region" description="Helical" evidence="1">
    <location>
        <begin position="583"/>
        <end position="603"/>
    </location>
</feature>
<feature type="transmembrane region" description="Helical" evidence="1">
    <location>
        <begin position="349"/>
        <end position="369"/>
    </location>
</feature>
<dbReference type="Gene3D" id="3.90.640.10">
    <property type="entry name" value="Actin, Chain A, domain 4"/>
    <property type="match status" value="1"/>
</dbReference>
<accession>A0A327YX69</accession>
<dbReference type="AlphaFoldDB" id="A0A327YX69"/>
<keyword evidence="3" id="KW-1185">Reference proteome</keyword>